<dbReference type="EMBL" id="BMAW01125618">
    <property type="protein sequence ID" value="GFU13179.1"/>
    <property type="molecule type" value="Genomic_DNA"/>
</dbReference>
<feature type="non-terminal residue" evidence="1">
    <location>
        <position position="67"/>
    </location>
</feature>
<organism evidence="1 2">
    <name type="scientific">Nephila pilipes</name>
    <name type="common">Giant wood spider</name>
    <name type="synonym">Nephila maculata</name>
    <dbReference type="NCBI Taxonomy" id="299642"/>
    <lineage>
        <taxon>Eukaryota</taxon>
        <taxon>Metazoa</taxon>
        <taxon>Ecdysozoa</taxon>
        <taxon>Arthropoda</taxon>
        <taxon>Chelicerata</taxon>
        <taxon>Arachnida</taxon>
        <taxon>Araneae</taxon>
        <taxon>Araneomorphae</taxon>
        <taxon>Entelegynae</taxon>
        <taxon>Araneoidea</taxon>
        <taxon>Nephilidae</taxon>
        <taxon>Nephila</taxon>
    </lineage>
</organism>
<accession>A0A8X6Q917</accession>
<dbReference type="Proteomes" id="UP000887013">
    <property type="component" value="Unassembled WGS sequence"/>
</dbReference>
<gene>
    <name evidence="1" type="ORF">NPIL_168791</name>
</gene>
<comment type="caution">
    <text evidence="1">The sequence shown here is derived from an EMBL/GenBank/DDBJ whole genome shotgun (WGS) entry which is preliminary data.</text>
</comment>
<evidence type="ECO:0000313" key="2">
    <source>
        <dbReference type="Proteomes" id="UP000887013"/>
    </source>
</evidence>
<dbReference type="AlphaFoldDB" id="A0A8X6Q917"/>
<evidence type="ECO:0000313" key="1">
    <source>
        <dbReference type="EMBL" id="GFU13179.1"/>
    </source>
</evidence>
<reference evidence="1" key="1">
    <citation type="submission" date="2020-08" db="EMBL/GenBank/DDBJ databases">
        <title>Multicomponent nature underlies the extraordinary mechanical properties of spider dragline silk.</title>
        <authorList>
            <person name="Kono N."/>
            <person name="Nakamura H."/>
            <person name="Mori M."/>
            <person name="Yoshida Y."/>
            <person name="Ohtoshi R."/>
            <person name="Malay A.D."/>
            <person name="Moran D.A.P."/>
            <person name="Tomita M."/>
            <person name="Numata K."/>
            <person name="Arakawa K."/>
        </authorList>
    </citation>
    <scope>NUCLEOTIDE SEQUENCE</scope>
</reference>
<protein>
    <submittedName>
        <fullName evidence="1">Uncharacterized protein</fullName>
    </submittedName>
</protein>
<keyword evidence="2" id="KW-1185">Reference proteome</keyword>
<proteinExistence type="predicted"/>
<sequence length="67" mass="7723">MLSIALHVNDLFYVADTVAKELELSQSAAEILKEANMNLRKFLMNSGELRNVWFERDLVEEKVNVLI</sequence>
<name>A0A8X6Q917_NEPPI</name>